<evidence type="ECO:0000313" key="2">
    <source>
        <dbReference type="EMBL" id="NLE30751.1"/>
    </source>
</evidence>
<keyword evidence="1" id="KW-0812">Transmembrane</keyword>
<proteinExistence type="predicted"/>
<comment type="caution">
    <text evidence="2">The sequence shown here is derived from an EMBL/GenBank/DDBJ whole genome shotgun (WGS) entry which is preliminary data.</text>
</comment>
<dbReference type="EMBL" id="JAAZAL010000020">
    <property type="protein sequence ID" value="NLE30751.1"/>
    <property type="molecule type" value="Genomic_DNA"/>
</dbReference>
<sequence length="200" mass="23054">MKKFFHSILILISILTIGVLISLGYMYFKYRNWEKSFEQDLNIDNLIDQDIAKSTDLGAKISTFALSAEDVEFLQLDISEIGSEIYNTLDSYLGEKLKLEKIYIEPSNSKWVIYSQVRYEKFLIWFSFDVNKDSIQSAQIYVTQINIGPFRISKYVNWVDAVNTGIADSIITLNENGLVGRYIENIELLNNSVVLKGSRY</sequence>
<keyword evidence="1" id="KW-0472">Membrane</keyword>
<reference evidence="2 3" key="1">
    <citation type="journal article" date="2020" name="Biotechnol. Biofuels">
        <title>New insights from the biogas microbiome by comprehensive genome-resolved metagenomics of nearly 1600 species originating from multiple anaerobic digesters.</title>
        <authorList>
            <person name="Campanaro S."/>
            <person name="Treu L."/>
            <person name="Rodriguez-R L.M."/>
            <person name="Kovalovszki A."/>
            <person name="Ziels R.M."/>
            <person name="Maus I."/>
            <person name="Zhu X."/>
            <person name="Kougias P.G."/>
            <person name="Basile A."/>
            <person name="Luo G."/>
            <person name="Schluter A."/>
            <person name="Konstantinidis K.T."/>
            <person name="Angelidaki I."/>
        </authorList>
    </citation>
    <scope>NUCLEOTIDE SEQUENCE [LARGE SCALE GENOMIC DNA]</scope>
    <source>
        <strain evidence="2">AS06rmzACSIP_421</strain>
    </source>
</reference>
<accession>A0A847ESM8</accession>
<evidence type="ECO:0000313" key="3">
    <source>
        <dbReference type="Proteomes" id="UP000554004"/>
    </source>
</evidence>
<name>A0A847ESM8_9BACT</name>
<evidence type="ECO:0000256" key="1">
    <source>
        <dbReference type="SAM" id="Phobius"/>
    </source>
</evidence>
<protein>
    <submittedName>
        <fullName evidence="2">Uncharacterized protein</fullName>
    </submittedName>
</protein>
<organism evidence="2 3">
    <name type="scientific">Candidatus Dojkabacteria bacterium</name>
    <dbReference type="NCBI Taxonomy" id="2099670"/>
    <lineage>
        <taxon>Bacteria</taxon>
        <taxon>Candidatus Dojkabacteria</taxon>
    </lineage>
</organism>
<keyword evidence="1" id="KW-1133">Transmembrane helix</keyword>
<feature type="transmembrane region" description="Helical" evidence="1">
    <location>
        <begin position="6"/>
        <end position="28"/>
    </location>
</feature>
<dbReference type="Proteomes" id="UP000554004">
    <property type="component" value="Unassembled WGS sequence"/>
</dbReference>
<gene>
    <name evidence="2" type="ORF">GX618_00545</name>
</gene>
<dbReference type="AlphaFoldDB" id="A0A847ESM8"/>